<evidence type="ECO:0000313" key="3">
    <source>
        <dbReference type="Proteomes" id="UP001162131"/>
    </source>
</evidence>
<dbReference type="SUPFAM" id="SSF57184">
    <property type="entry name" value="Growth factor receptor domain"/>
    <property type="match status" value="1"/>
</dbReference>
<sequence length="263" mass="30329">MIKSEAIFCLFYLTFLFASHSKAENISDKIQNDLKDHIYYHVFFVEDSFNNINSAENLRFKNEPLLEALSKQAFSRLITNNFSFEEEKSCKRYYNAFSTKTSEEYILFLLGKISQDDKISLKKCKNHSIYLAFLNIDDIKNIREVLISKDLNIENYYEKEIRFEHININELIMIVDSEMLSQDCNPTISQCKNCTQASPELCDQCNTGYYLSSFGNECCISPSCNTCPETMLAILVCQAIIFMIQTVCPAQMVAQCVMGQIYA</sequence>
<keyword evidence="1" id="KW-0732">Signal</keyword>
<evidence type="ECO:0000313" key="2">
    <source>
        <dbReference type="EMBL" id="CAG9310179.1"/>
    </source>
</evidence>
<evidence type="ECO:0000256" key="1">
    <source>
        <dbReference type="SAM" id="SignalP"/>
    </source>
</evidence>
<dbReference type="InterPro" id="IPR009030">
    <property type="entry name" value="Growth_fac_rcpt_cys_sf"/>
</dbReference>
<dbReference type="EMBL" id="CAJZBQ010000001">
    <property type="protein sequence ID" value="CAG9310179.1"/>
    <property type="molecule type" value="Genomic_DNA"/>
</dbReference>
<comment type="caution">
    <text evidence="2">The sequence shown here is derived from an EMBL/GenBank/DDBJ whole genome shotgun (WGS) entry which is preliminary data.</text>
</comment>
<feature type="chain" id="PRO_5043471108" evidence="1">
    <location>
        <begin position="24"/>
        <end position="263"/>
    </location>
</feature>
<proteinExistence type="predicted"/>
<name>A0AAU9IEM2_9CILI</name>
<protein>
    <submittedName>
        <fullName evidence="2">Uncharacterized protein</fullName>
    </submittedName>
</protein>
<gene>
    <name evidence="2" type="ORF">BSTOLATCC_MIC388</name>
</gene>
<organism evidence="2 3">
    <name type="scientific">Blepharisma stoltei</name>
    <dbReference type="NCBI Taxonomy" id="1481888"/>
    <lineage>
        <taxon>Eukaryota</taxon>
        <taxon>Sar</taxon>
        <taxon>Alveolata</taxon>
        <taxon>Ciliophora</taxon>
        <taxon>Postciliodesmatophora</taxon>
        <taxon>Heterotrichea</taxon>
        <taxon>Heterotrichida</taxon>
        <taxon>Blepharismidae</taxon>
        <taxon>Blepharisma</taxon>
    </lineage>
</organism>
<keyword evidence="3" id="KW-1185">Reference proteome</keyword>
<dbReference type="AlphaFoldDB" id="A0AAU9IEM2"/>
<feature type="signal peptide" evidence="1">
    <location>
        <begin position="1"/>
        <end position="23"/>
    </location>
</feature>
<dbReference type="Proteomes" id="UP001162131">
    <property type="component" value="Unassembled WGS sequence"/>
</dbReference>
<accession>A0AAU9IEM2</accession>
<reference evidence="2" key="1">
    <citation type="submission" date="2021-09" db="EMBL/GenBank/DDBJ databases">
        <authorList>
            <consortium name="AG Swart"/>
            <person name="Singh M."/>
            <person name="Singh A."/>
            <person name="Seah K."/>
            <person name="Emmerich C."/>
        </authorList>
    </citation>
    <scope>NUCLEOTIDE SEQUENCE</scope>
    <source>
        <strain evidence="2">ATCC30299</strain>
    </source>
</reference>